<protein>
    <submittedName>
        <fullName evidence="2">Uncharacterized protein</fullName>
    </submittedName>
</protein>
<comment type="caution">
    <text evidence="2">The sequence shown here is derived from an EMBL/GenBank/DDBJ whole genome shotgun (WGS) entry which is preliminary data.</text>
</comment>
<dbReference type="Proteomes" id="UP000075578">
    <property type="component" value="Unassembled WGS sequence"/>
</dbReference>
<gene>
    <name evidence="2" type="ORF">AMQ74_01916</name>
</gene>
<proteinExistence type="predicted"/>
<keyword evidence="1" id="KW-1133">Transmembrane helix</keyword>
<keyword evidence="1" id="KW-0812">Transmembrane</keyword>
<evidence type="ECO:0000313" key="2">
    <source>
        <dbReference type="EMBL" id="KYC45093.1"/>
    </source>
</evidence>
<evidence type="ECO:0000256" key="1">
    <source>
        <dbReference type="SAM" id="Phobius"/>
    </source>
</evidence>
<accession>A0A150IJ96</accession>
<sequence length="134" mass="15626">MFILTELSPLLFIYILLFKFLKKSERISALFLLAVLFFLPMFRFGWQAVSDLILRTSTPLIFSLLLIYITALLRVEDKLRIFVVGLLFFIGVITPFNEVYRIGQGTLMVPYSDNIASPDDINLRQQYYLQYLGK</sequence>
<organism evidence="2 3">
    <name type="scientific">Candidatus Methanofastidiosum methylothiophilum</name>
    <dbReference type="NCBI Taxonomy" id="1705564"/>
    <lineage>
        <taxon>Archaea</taxon>
        <taxon>Methanobacteriati</taxon>
        <taxon>Methanobacteriota</taxon>
        <taxon>Stenosarchaea group</taxon>
        <taxon>Candidatus Methanofastidiosia</taxon>
        <taxon>Candidatus Methanofastidiosales</taxon>
        <taxon>Candidatus Methanofastidiosaceae</taxon>
        <taxon>Candidatus Methanofastidiosum</taxon>
    </lineage>
</organism>
<feature type="transmembrane region" description="Helical" evidence="1">
    <location>
        <begin position="6"/>
        <end position="21"/>
    </location>
</feature>
<dbReference type="AlphaFoldDB" id="A0A150IJ96"/>
<feature type="transmembrane region" description="Helical" evidence="1">
    <location>
        <begin position="79"/>
        <end position="96"/>
    </location>
</feature>
<feature type="transmembrane region" description="Helical" evidence="1">
    <location>
        <begin position="52"/>
        <end position="72"/>
    </location>
</feature>
<evidence type="ECO:0000313" key="3">
    <source>
        <dbReference type="Proteomes" id="UP000075578"/>
    </source>
</evidence>
<keyword evidence="1" id="KW-0472">Membrane</keyword>
<reference evidence="2 3" key="1">
    <citation type="journal article" date="2016" name="ISME J.">
        <title>Chasing the elusive Euryarchaeota class WSA2: genomes reveal a uniquely fastidious methyl-reducing methanogen.</title>
        <authorList>
            <person name="Nobu M.K."/>
            <person name="Narihiro T."/>
            <person name="Kuroda K."/>
            <person name="Mei R."/>
            <person name="Liu W.T."/>
        </authorList>
    </citation>
    <scope>NUCLEOTIDE SEQUENCE [LARGE SCALE GENOMIC DNA]</scope>
    <source>
        <strain evidence="2">U1lsi0528_Bin089</strain>
    </source>
</reference>
<feature type="transmembrane region" description="Helical" evidence="1">
    <location>
        <begin position="28"/>
        <end position="46"/>
    </location>
</feature>
<name>A0A150IJ96_9EURY</name>
<dbReference type="EMBL" id="LNGD01000252">
    <property type="protein sequence ID" value="KYC45093.1"/>
    <property type="molecule type" value="Genomic_DNA"/>
</dbReference>